<evidence type="ECO:0000313" key="2">
    <source>
        <dbReference type="Proteomes" id="UP001201985"/>
    </source>
</evidence>
<accession>A0ABS9WBA9</accession>
<keyword evidence="2" id="KW-1185">Reference proteome</keyword>
<dbReference type="Proteomes" id="UP001201985">
    <property type="component" value="Unassembled WGS sequence"/>
</dbReference>
<name>A0ABS9WBA9_9PROT</name>
<sequence length="62" mass="6650">MALLLVFDKLGMWLAASALAGWPLRLFVWTALPLGAAVTLTDPVVSSSIEVAPICRTVWRPG</sequence>
<reference evidence="1 2" key="1">
    <citation type="submission" date="2022-03" db="EMBL/GenBank/DDBJ databases">
        <title>Complete genome analysis of Roseomonas KG 17.1 : a prolific producer of plant growth promoters.</title>
        <authorList>
            <person name="Saadouli I."/>
            <person name="Najjari A."/>
            <person name="Mosbah A."/>
            <person name="Ouzari H.I."/>
        </authorList>
    </citation>
    <scope>NUCLEOTIDE SEQUENCE [LARGE SCALE GENOMIC DNA]</scope>
    <source>
        <strain evidence="1 2">KG17-1</strain>
    </source>
</reference>
<organism evidence="1 2">
    <name type="scientific">Teichococcus vastitatis</name>
    <dbReference type="NCBI Taxonomy" id="2307076"/>
    <lineage>
        <taxon>Bacteria</taxon>
        <taxon>Pseudomonadati</taxon>
        <taxon>Pseudomonadota</taxon>
        <taxon>Alphaproteobacteria</taxon>
        <taxon>Acetobacterales</taxon>
        <taxon>Roseomonadaceae</taxon>
        <taxon>Roseomonas</taxon>
    </lineage>
</organism>
<protein>
    <submittedName>
        <fullName evidence="1">Uncharacterized protein</fullName>
    </submittedName>
</protein>
<dbReference type="EMBL" id="JALBUU010000122">
    <property type="protein sequence ID" value="MCI0756293.1"/>
    <property type="molecule type" value="Genomic_DNA"/>
</dbReference>
<proteinExistence type="predicted"/>
<comment type="caution">
    <text evidence="1">The sequence shown here is derived from an EMBL/GenBank/DDBJ whole genome shotgun (WGS) entry which is preliminary data.</text>
</comment>
<evidence type="ECO:0000313" key="1">
    <source>
        <dbReference type="EMBL" id="MCI0756293.1"/>
    </source>
</evidence>
<gene>
    <name evidence="1" type="ORF">MON41_21840</name>
</gene>